<name>A0A072URU8_MEDTR</name>
<keyword evidence="1" id="KW-0812">Transmembrane</keyword>
<dbReference type="AlphaFoldDB" id="A0A072URU8"/>
<evidence type="ECO:0000313" key="1">
    <source>
        <dbReference type="EMBL" id="KEH32377.1"/>
    </source>
</evidence>
<evidence type="ECO:0000313" key="3">
    <source>
        <dbReference type="Proteomes" id="UP000002051"/>
    </source>
</evidence>
<evidence type="ECO:0000313" key="2">
    <source>
        <dbReference type="EnsemblPlants" id="KEH32377"/>
    </source>
</evidence>
<proteinExistence type="predicted"/>
<dbReference type="EnsemblPlants" id="KEH32377">
    <property type="protein sequence ID" value="KEH32377"/>
    <property type="gene ID" value="MTR_4g123885"/>
</dbReference>
<reference evidence="2" key="3">
    <citation type="submission" date="2015-04" db="UniProtKB">
        <authorList>
            <consortium name="EnsemblPlants"/>
        </authorList>
    </citation>
    <scope>IDENTIFICATION</scope>
    <source>
        <strain evidence="2">cv. Jemalong A17</strain>
    </source>
</reference>
<dbReference type="Proteomes" id="UP000002051">
    <property type="component" value="Chromosome 4"/>
</dbReference>
<sequence length="138" mass="16101">MVYAEKKNDCCDSFNEITPKTWSSGKKTGLESERTRVRAPLVPLEGVFINVSLWIYIFINKQFSFCIFGSQICLYDYCTFRSSNRRHLLTFNLERSSAPENEFLRQESLMLESWSMEAFPETDQLVYGDVLHSVWTVS</sequence>
<reference evidence="1 3" key="2">
    <citation type="journal article" date="2014" name="BMC Genomics">
        <title>An improved genome release (version Mt4.0) for the model legume Medicago truncatula.</title>
        <authorList>
            <person name="Tang H."/>
            <person name="Krishnakumar V."/>
            <person name="Bidwell S."/>
            <person name="Rosen B."/>
            <person name="Chan A."/>
            <person name="Zhou S."/>
            <person name="Gentzbittel L."/>
            <person name="Childs K.L."/>
            <person name="Yandell M."/>
            <person name="Gundlach H."/>
            <person name="Mayer K.F."/>
            <person name="Schwartz D.C."/>
            <person name="Town C.D."/>
        </authorList>
    </citation>
    <scope>GENOME REANNOTATION</scope>
    <source>
        <strain evidence="1">A17</strain>
        <strain evidence="2 3">cv. Jemalong A17</strain>
    </source>
</reference>
<protein>
    <submittedName>
        <fullName evidence="1">Transmembrane protein, putative</fullName>
    </submittedName>
</protein>
<reference evidence="1 3" key="1">
    <citation type="journal article" date="2011" name="Nature">
        <title>The Medicago genome provides insight into the evolution of rhizobial symbioses.</title>
        <authorList>
            <person name="Young N.D."/>
            <person name="Debelle F."/>
            <person name="Oldroyd G.E."/>
            <person name="Geurts R."/>
            <person name="Cannon S.B."/>
            <person name="Udvardi M.K."/>
            <person name="Benedito V.A."/>
            <person name="Mayer K.F."/>
            <person name="Gouzy J."/>
            <person name="Schoof H."/>
            <person name="Van de Peer Y."/>
            <person name="Proost S."/>
            <person name="Cook D.R."/>
            <person name="Meyers B.C."/>
            <person name="Spannagl M."/>
            <person name="Cheung F."/>
            <person name="De Mita S."/>
            <person name="Krishnakumar V."/>
            <person name="Gundlach H."/>
            <person name="Zhou S."/>
            <person name="Mudge J."/>
            <person name="Bharti A.K."/>
            <person name="Murray J.D."/>
            <person name="Naoumkina M.A."/>
            <person name="Rosen B."/>
            <person name="Silverstein K.A."/>
            <person name="Tang H."/>
            <person name="Rombauts S."/>
            <person name="Zhao P.X."/>
            <person name="Zhou P."/>
            <person name="Barbe V."/>
            <person name="Bardou P."/>
            <person name="Bechner M."/>
            <person name="Bellec A."/>
            <person name="Berger A."/>
            <person name="Berges H."/>
            <person name="Bidwell S."/>
            <person name="Bisseling T."/>
            <person name="Choisne N."/>
            <person name="Couloux A."/>
            <person name="Denny R."/>
            <person name="Deshpande S."/>
            <person name="Dai X."/>
            <person name="Doyle J.J."/>
            <person name="Dudez A.M."/>
            <person name="Farmer A.D."/>
            <person name="Fouteau S."/>
            <person name="Franken C."/>
            <person name="Gibelin C."/>
            <person name="Gish J."/>
            <person name="Goldstein S."/>
            <person name="Gonzalez A.J."/>
            <person name="Green P.J."/>
            <person name="Hallab A."/>
            <person name="Hartog M."/>
            <person name="Hua A."/>
            <person name="Humphray S.J."/>
            <person name="Jeong D.H."/>
            <person name="Jing Y."/>
            <person name="Jocker A."/>
            <person name="Kenton S.M."/>
            <person name="Kim D.J."/>
            <person name="Klee K."/>
            <person name="Lai H."/>
            <person name="Lang C."/>
            <person name="Lin S."/>
            <person name="Macmil S.L."/>
            <person name="Magdelenat G."/>
            <person name="Matthews L."/>
            <person name="McCorrison J."/>
            <person name="Monaghan E.L."/>
            <person name="Mun J.H."/>
            <person name="Najar F.Z."/>
            <person name="Nicholson C."/>
            <person name="Noirot C."/>
            <person name="O'Bleness M."/>
            <person name="Paule C.R."/>
            <person name="Poulain J."/>
            <person name="Prion F."/>
            <person name="Qin B."/>
            <person name="Qu C."/>
            <person name="Retzel E.F."/>
            <person name="Riddle C."/>
            <person name="Sallet E."/>
            <person name="Samain S."/>
            <person name="Samson N."/>
            <person name="Sanders I."/>
            <person name="Saurat O."/>
            <person name="Scarpelli C."/>
            <person name="Schiex T."/>
            <person name="Segurens B."/>
            <person name="Severin A.J."/>
            <person name="Sherrier D.J."/>
            <person name="Shi R."/>
            <person name="Sims S."/>
            <person name="Singer S.R."/>
            <person name="Sinharoy S."/>
            <person name="Sterck L."/>
            <person name="Viollet A."/>
            <person name="Wang B.B."/>
            <person name="Wang K."/>
            <person name="Wang M."/>
            <person name="Wang X."/>
            <person name="Warfsmann J."/>
            <person name="Weissenbach J."/>
            <person name="White D.D."/>
            <person name="White J.D."/>
            <person name="Wiley G.B."/>
            <person name="Wincker P."/>
            <person name="Xing Y."/>
            <person name="Yang L."/>
            <person name="Yao Z."/>
            <person name="Ying F."/>
            <person name="Zhai J."/>
            <person name="Zhou L."/>
            <person name="Zuber A."/>
            <person name="Denarie J."/>
            <person name="Dixon R.A."/>
            <person name="May G.D."/>
            <person name="Schwartz D.C."/>
            <person name="Rogers J."/>
            <person name="Quetier F."/>
            <person name="Town C.D."/>
            <person name="Roe B.A."/>
        </authorList>
    </citation>
    <scope>NUCLEOTIDE SEQUENCE [LARGE SCALE GENOMIC DNA]</scope>
    <source>
        <strain evidence="1">A17</strain>
        <strain evidence="2 3">cv. Jemalong A17</strain>
    </source>
</reference>
<keyword evidence="3" id="KW-1185">Reference proteome</keyword>
<organism evidence="1 3">
    <name type="scientific">Medicago truncatula</name>
    <name type="common">Barrel medic</name>
    <name type="synonym">Medicago tribuloides</name>
    <dbReference type="NCBI Taxonomy" id="3880"/>
    <lineage>
        <taxon>Eukaryota</taxon>
        <taxon>Viridiplantae</taxon>
        <taxon>Streptophyta</taxon>
        <taxon>Embryophyta</taxon>
        <taxon>Tracheophyta</taxon>
        <taxon>Spermatophyta</taxon>
        <taxon>Magnoliopsida</taxon>
        <taxon>eudicotyledons</taxon>
        <taxon>Gunneridae</taxon>
        <taxon>Pentapetalae</taxon>
        <taxon>rosids</taxon>
        <taxon>fabids</taxon>
        <taxon>Fabales</taxon>
        <taxon>Fabaceae</taxon>
        <taxon>Papilionoideae</taxon>
        <taxon>50 kb inversion clade</taxon>
        <taxon>NPAAA clade</taxon>
        <taxon>Hologalegina</taxon>
        <taxon>IRL clade</taxon>
        <taxon>Trifolieae</taxon>
        <taxon>Medicago</taxon>
    </lineage>
</organism>
<keyword evidence="1" id="KW-0472">Membrane</keyword>
<dbReference type="HOGENOM" id="CLU_1858209_0_0_1"/>
<gene>
    <name evidence="1" type="ordered locus">MTR_4g123885</name>
</gene>
<accession>A0A072URU8</accession>
<dbReference type="EMBL" id="CM001220">
    <property type="protein sequence ID" value="KEH32377.1"/>
    <property type="molecule type" value="Genomic_DNA"/>
</dbReference>